<protein>
    <submittedName>
        <fullName evidence="1">Uncharacterized protein</fullName>
    </submittedName>
</protein>
<evidence type="ECO:0000313" key="1">
    <source>
        <dbReference type="EMBL" id="ABA06128.1"/>
    </source>
</evidence>
<organism evidence="1 2">
    <name type="scientific">Nitrobacter winogradskyi (strain ATCC 25391 / DSM 10237 / CIP 104748 / NCIMB 11846 / Nb-255)</name>
    <dbReference type="NCBI Taxonomy" id="323098"/>
    <lineage>
        <taxon>Bacteria</taxon>
        <taxon>Pseudomonadati</taxon>
        <taxon>Pseudomonadota</taxon>
        <taxon>Alphaproteobacteria</taxon>
        <taxon>Hyphomicrobiales</taxon>
        <taxon>Nitrobacteraceae</taxon>
        <taxon>Nitrobacter</taxon>
    </lineage>
</organism>
<gene>
    <name evidence="1" type="ordered locus">Nwi_2878</name>
</gene>
<dbReference type="STRING" id="323098.Nwi_2878"/>
<proteinExistence type="predicted"/>
<dbReference type="Proteomes" id="UP000002531">
    <property type="component" value="Chromosome"/>
</dbReference>
<dbReference type="KEGG" id="nwi:Nwi_2878"/>
<dbReference type="HOGENOM" id="CLU_2437845_0_0_5"/>
<dbReference type="RefSeq" id="WP_011316060.1">
    <property type="nucleotide sequence ID" value="NC_007406.1"/>
</dbReference>
<evidence type="ECO:0000313" key="2">
    <source>
        <dbReference type="Proteomes" id="UP000002531"/>
    </source>
</evidence>
<sequence length="90" mass="10466">MTGVGRRPEEPTRILNMQQSSNVRARSEQAFRDSIVMSPEHAASFKDAHRYRLASEAPASFARLRMHEYLRAPRKWLASINGRVRKRENE</sequence>
<dbReference type="AlphaFoldDB" id="Q3SNL3"/>
<accession>Q3SNL3</accession>
<dbReference type="EMBL" id="CP000115">
    <property type="protein sequence ID" value="ABA06128.1"/>
    <property type="molecule type" value="Genomic_DNA"/>
</dbReference>
<reference evidence="1 2" key="1">
    <citation type="journal article" date="2006" name="Appl. Environ. Microbiol.">
        <title>Genome sequence of the chemolithoautotrophic nitrite-oxidizing bacterium Nitrobacter winogradskyi Nb-255.</title>
        <authorList>
            <person name="Starkenburg S.R."/>
            <person name="Chain P.S."/>
            <person name="Sayavedra-Soto L.A."/>
            <person name="Hauser L."/>
            <person name="Land M.L."/>
            <person name="Larimer F.W."/>
            <person name="Malfatti S.A."/>
            <person name="Klotz M.G."/>
            <person name="Bottomley P.J."/>
            <person name="Arp D.J."/>
            <person name="Hickey W.J."/>
        </authorList>
    </citation>
    <scope>NUCLEOTIDE SEQUENCE [LARGE SCALE GENOMIC DNA]</scope>
    <source>
        <strain evidence="2">ATCC 25391 / DSM 10237 / CIP 104748 / NCIMB 11846 / Nb-255</strain>
    </source>
</reference>
<name>Q3SNL3_NITWN</name>
<keyword evidence="2" id="KW-1185">Reference proteome</keyword>